<evidence type="ECO:0000313" key="1">
    <source>
        <dbReference type="EMBL" id="KAH7861531.1"/>
    </source>
</evidence>
<accession>A0ACB7Z791</accession>
<evidence type="ECO:0000313" key="2">
    <source>
        <dbReference type="Proteomes" id="UP000828048"/>
    </source>
</evidence>
<sequence>MRLSEGELDEKTKLFTSYFGNVLSIPFGEKPIPVFTSQSLSSTADSVHEFLESAVTKDHFLDLIDWVEAQRPEPLLARIYEGREDGPNGPALVVSSGQRFLVSKVDFGLGKPVFRSYQFPWGGEAGYVMPMPSPLGNGDWVVYMHMVKGQVEFIEREAGDVFRRLTFEYLNGKLVIKK</sequence>
<protein>
    <submittedName>
        <fullName evidence="1">Uncharacterized protein</fullName>
    </submittedName>
</protein>
<dbReference type="Proteomes" id="UP000828048">
    <property type="component" value="Chromosome 4"/>
</dbReference>
<reference evidence="1 2" key="1">
    <citation type="journal article" date="2021" name="Hortic Res">
        <title>High-quality reference genome and annotation aids understanding of berry development for evergreen blueberry (Vaccinium darrowii).</title>
        <authorList>
            <person name="Yu J."/>
            <person name="Hulse-Kemp A.M."/>
            <person name="Babiker E."/>
            <person name="Staton M."/>
        </authorList>
    </citation>
    <scope>NUCLEOTIDE SEQUENCE [LARGE SCALE GENOMIC DNA]</scope>
    <source>
        <strain evidence="2">cv. NJ 8807/NJ 8810</strain>
        <tissue evidence="1">Young leaf</tissue>
    </source>
</reference>
<organism evidence="1 2">
    <name type="scientific">Vaccinium darrowii</name>
    <dbReference type="NCBI Taxonomy" id="229202"/>
    <lineage>
        <taxon>Eukaryota</taxon>
        <taxon>Viridiplantae</taxon>
        <taxon>Streptophyta</taxon>
        <taxon>Embryophyta</taxon>
        <taxon>Tracheophyta</taxon>
        <taxon>Spermatophyta</taxon>
        <taxon>Magnoliopsida</taxon>
        <taxon>eudicotyledons</taxon>
        <taxon>Gunneridae</taxon>
        <taxon>Pentapetalae</taxon>
        <taxon>asterids</taxon>
        <taxon>Ericales</taxon>
        <taxon>Ericaceae</taxon>
        <taxon>Vaccinioideae</taxon>
        <taxon>Vaccinieae</taxon>
        <taxon>Vaccinium</taxon>
    </lineage>
</organism>
<comment type="caution">
    <text evidence="1">The sequence shown here is derived from an EMBL/GenBank/DDBJ whole genome shotgun (WGS) entry which is preliminary data.</text>
</comment>
<gene>
    <name evidence="1" type="ORF">Vadar_027446</name>
</gene>
<proteinExistence type="predicted"/>
<dbReference type="EMBL" id="CM037154">
    <property type="protein sequence ID" value="KAH7861531.1"/>
    <property type="molecule type" value="Genomic_DNA"/>
</dbReference>
<name>A0ACB7Z791_9ERIC</name>
<keyword evidence="2" id="KW-1185">Reference proteome</keyword>